<sequence length="741" mass="83762">MGELSPCKWCGHPPTSGVSLSVFRSSLIAMEANASKCRTCSIFFTGIRKYLSNTSLPVPNDVDHVAVILGKLAVGKGMAVEIPLGPSFLKLSFFCSEETSWMTQTLPFLEIGKQVPKTTSSDESLSWAIQQINHCTDGHQDCNSYSSAAVLPKRVVFVGTTAEPALRLYESQAETDPYVCLSYCWGRRPFHRTLVDNLESHKRCIKPDHLPPTMNDAIEYTRRLGVRYIWIDSLCIIQDSLLDWREEAGKMASIFQRSFLVLSATCSADAYGGIHASPPSDYQTFALKVNTKTNQVCNSDGADQANLTMTTNDTETIYVRRAYVHVRRGTSCYASQFPMLPTLKRGWIFQERFLSSRILHFGPHELYFECLEDSACQCTDHSNSSLDRESVLGSKGGVNETTTPRESPADKYQQHSSMRKTLAKAYYGPVLWRIMSHDELICVWHRLVHDYTRRELTYEKDLFPAISGLAREMSVARAARAARDADEDMVKETVYFAGLWKDSLVRDLCWKVGFENTATDDKDEVKRIKAWTDRALEWRAPTWSWGSVNAPVKFLGQRYDTKDFLKPLCEVLDVSCTAAGSDEMGELIAGRLVLRGLLLPARVTRPRLKTQREDGLRLPWQILSLDFGLVVENFAQHLFVDDGCQDLLRLLDEVEAGDDQHRPIVYCFLLGIVRRGGSPVFLLLKKAKGQSEEKMMGQNVYHRFGRLQLTGPPRRPKNDHTPWKERFGVFAQAKEKVVTII</sequence>
<keyword evidence="4" id="KW-1185">Reference proteome</keyword>
<dbReference type="InterPro" id="IPR010730">
    <property type="entry name" value="HET"/>
</dbReference>
<evidence type="ECO:0000256" key="1">
    <source>
        <dbReference type="SAM" id="MobiDB-lite"/>
    </source>
</evidence>
<evidence type="ECO:0000313" key="4">
    <source>
        <dbReference type="Proteomes" id="UP001303222"/>
    </source>
</evidence>
<accession>A0AAN6SDD7</accession>
<comment type="caution">
    <text evidence="3">The sequence shown here is derived from an EMBL/GenBank/DDBJ whole genome shotgun (WGS) entry which is preliminary data.</text>
</comment>
<dbReference type="Pfam" id="PF06985">
    <property type="entry name" value="HET"/>
    <property type="match status" value="1"/>
</dbReference>
<gene>
    <name evidence="3" type="ORF">QBC32DRAFT_35814</name>
</gene>
<reference evidence="3" key="2">
    <citation type="submission" date="2023-06" db="EMBL/GenBank/DDBJ databases">
        <authorList>
            <consortium name="Lawrence Berkeley National Laboratory"/>
            <person name="Mondo S.J."/>
            <person name="Hensen N."/>
            <person name="Bonometti L."/>
            <person name="Westerberg I."/>
            <person name="Brannstrom I.O."/>
            <person name="Guillou S."/>
            <person name="Cros-Aarteil S."/>
            <person name="Calhoun S."/>
            <person name="Haridas S."/>
            <person name="Kuo A."/>
            <person name="Pangilinan J."/>
            <person name="Riley R."/>
            <person name="Labutti K."/>
            <person name="Andreopoulos B."/>
            <person name="Lipzen A."/>
            <person name="Chen C."/>
            <person name="Yanf M."/>
            <person name="Daum C."/>
            <person name="Ng V."/>
            <person name="Clum A."/>
            <person name="Steindorff A."/>
            <person name="Ohm R."/>
            <person name="Martin F."/>
            <person name="Silar P."/>
            <person name="Natvig D."/>
            <person name="Lalanne C."/>
            <person name="Gautier V."/>
            <person name="Ament-Velasquez S.L."/>
            <person name="Kruys A."/>
            <person name="Hutchinson M.I."/>
            <person name="Powell A.J."/>
            <person name="Barry K."/>
            <person name="Miller A.N."/>
            <person name="Grigoriev I.V."/>
            <person name="Debuchy R."/>
            <person name="Gladieux P."/>
            <person name="Thoren M.H."/>
            <person name="Johannesson H."/>
        </authorList>
    </citation>
    <scope>NUCLEOTIDE SEQUENCE</scope>
    <source>
        <strain evidence="3">CBS 626.80</strain>
    </source>
</reference>
<name>A0AAN6SDD7_9PEZI</name>
<dbReference type="EMBL" id="MU859212">
    <property type="protein sequence ID" value="KAK3949504.1"/>
    <property type="molecule type" value="Genomic_DNA"/>
</dbReference>
<protein>
    <submittedName>
        <fullName evidence="3">Heterokaryon incompatibility protein-domain-containing protein</fullName>
    </submittedName>
</protein>
<evidence type="ECO:0000259" key="2">
    <source>
        <dbReference type="Pfam" id="PF06985"/>
    </source>
</evidence>
<evidence type="ECO:0000313" key="3">
    <source>
        <dbReference type="EMBL" id="KAK3949504.1"/>
    </source>
</evidence>
<proteinExistence type="predicted"/>
<dbReference type="Proteomes" id="UP001303222">
    <property type="component" value="Unassembled WGS sequence"/>
</dbReference>
<feature type="region of interest" description="Disordered" evidence="1">
    <location>
        <begin position="383"/>
        <end position="416"/>
    </location>
</feature>
<dbReference type="PANTHER" id="PTHR33112:SF13">
    <property type="entry name" value="HETEROKARYON INCOMPATIBILITY DOMAIN-CONTAINING PROTEIN"/>
    <property type="match status" value="1"/>
</dbReference>
<dbReference type="PANTHER" id="PTHR33112">
    <property type="entry name" value="DOMAIN PROTEIN, PUTATIVE-RELATED"/>
    <property type="match status" value="1"/>
</dbReference>
<reference evidence="3" key="1">
    <citation type="journal article" date="2023" name="Mol. Phylogenet. Evol.">
        <title>Genome-scale phylogeny and comparative genomics of the fungal order Sordariales.</title>
        <authorList>
            <person name="Hensen N."/>
            <person name="Bonometti L."/>
            <person name="Westerberg I."/>
            <person name="Brannstrom I.O."/>
            <person name="Guillou S."/>
            <person name="Cros-Aarteil S."/>
            <person name="Calhoun S."/>
            <person name="Haridas S."/>
            <person name="Kuo A."/>
            <person name="Mondo S."/>
            <person name="Pangilinan J."/>
            <person name="Riley R."/>
            <person name="LaButti K."/>
            <person name="Andreopoulos B."/>
            <person name="Lipzen A."/>
            <person name="Chen C."/>
            <person name="Yan M."/>
            <person name="Daum C."/>
            <person name="Ng V."/>
            <person name="Clum A."/>
            <person name="Steindorff A."/>
            <person name="Ohm R.A."/>
            <person name="Martin F."/>
            <person name="Silar P."/>
            <person name="Natvig D.O."/>
            <person name="Lalanne C."/>
            <person name="Gautier V."/>
            <person name="Ament-Velasquez S.L."/>
            <person name="Kruys A."/>
            <person name="Hutchinson M.I."/>
            <person name="Powell A.J."/>
            <person name="Barry K."/>
            <person name="Miller A.N."/>
            <person name="Grigoriev I.V."/>
            <person name="Debuchy R."/>
            <person name="Gladieux P."/>
            <person name="Hiltunen Thoren M."/>
            <person name="Johannesson H."/>
        </authorList>
    </citation>
    <scope>NUCLEOTIDE SEQUENCE</scope>
    <source>
        <strain evidence="3">CBS 626.80</strain>
    </source>
</reference>
<dbReference type="AlphaFoldDB" id="A0AAN6SDD7"/>
<feature type="domain" description="Heterokaryon incompatibility" evidence="2">
    <location>
        <begin position="178"/>
        <end position="351"/>
    </location>
</feature>
<organism evidence="3 4">
    <name type="scientific">Pseudoneurospora amorphoporcata</name>
    <dbReference type="NCBI Taxonomy" id="241081"/>
    <lineage>
        <taxon>Eukaryota</taxon>
        <taxon>Fungi</taxon>
        <taxon>Dikarya</taxon>
        <taxon>Ascomycota</taxon>
        <taxon>Pezizomycotina</taxon>
        <taxon>Sordariomycetes</taxon>
        <taxon>Sordariomycetidae</taxon>
        <taxon>Sordariales</taxon>
        <taxon>Sordariaceae</taxon>
        <taxon>Pseudoneurospora</taxon>
    </lineage>
</organism>